<sequence>MATPLNTILYWFQTGKTPTEEEFAASWSSFFHKSESIPLSSIEGLSALFHQTASLEAFNSHLNSSNAHENSLAKLDASNLSSENVQNWKNKLNVNQLPSNIATIDNSESGLTGNVYSKQYINDHYLQYTTNSGRRVITNNKDHENKTMYDAFIAGWNVLPNYIGKDESEKLYSSRYILQGTDILSDFKGNTEYRPEHPAHDSLIAYGSKLGKGFVDGTNYSLFGTGLYELNDIPIGDSITAFGNNIANAKGIYGNQNRTAIASNGFNLRQMMTNNVTIGNLIWAGDIHSSVITGYNVRNYRYIFNSLVMGGNIYDASGKYPGETHDSYLDNDVMLGFGFYKDPKRHPASHNLLIGSHEHYGNGSPDFNYRPLVEGNFKEKYFGIQGKSINHIQDELNKVPAENVNLSLVSSPPNSNASYDVKTKKLILKNSPAGNYRLFEGLTPGESYLFSINSNIGNTGTWGYKTGFIFDSGNDDSWVVNNHLTEITDNINNFFDISLEGTSITGEIIVSLQHIKNNENQLSIYEVRDFNNGVTFELRTANSNDNHIAFGKNSASKYAVGIDNAVFGTNSLSKANSIATTFVFGNNNLQNIRKSRINTILGHNNFKNASNIVDRIVAVGQDIAQNSLNLRSSVILGCYALQSFKGNFYDINIWNELIAIGTGAGINVEEAQKSIFIGEATGNSKNVFQSVVVGNRSGFKDRNTSTNEIVLGAATTGNGDNTATIGNSNISSVYLSNIAKIDRRTGISGINVFPANSDTDFVQRKHLQEVKPYKIYSGSLVFDESTAQPKFTVFENTVGDIVWSKKDTGEFIGTLNGAFPSGKIWSVSVINQKTVGKDQRFCLSGRIDNDTIYVDIVDSYGSNYDVYGEAGSFEFRVYN</sequence>
<dbReference type="AlphaFoldDB" id="A0A3D9BC81"/>
<dbReference type="InterPro" id="IPR021109">
    <property type="entry name" value="Peptidase_aspartic_dom_sf"/>
</dbReference>
<reference evidence="1 2" key="1">
    <citation type="journal article" date="2004" name="Emerg. Infect. Dis.">
        <title>Amoebae-resisting bacteria isolated from human nasal swabs by amoebal coculture.</title>
        <authorList>
            <person name="Greub G."/>
            <person name="La Scola B."/>
            <person name="Raoult D."/>
        </authorList>
    </citation>
    <scope>NUCLEOTIDE SEQUENCE [LARGE SCALE GENOMIC DNA]</scope>
    <source>
        <strain evidence="1 2">CCUG 51329</strain>
    </source>
</reference>
<organism evidence="1 2">
    <name type="scientific">Candidatus Chryseobacterium massiliense</name>
    <dbReference type="NCBI Taxonomy" id="204089"/>
    <lineage>
        <taxon>Bacteria</taxon>
        <taxon>Pseudomonadati</taxon>
        <taxon>Bacteroidota</taxon>
        <taxon>Flavobacteriia</taxon>
        <taxon>Flavobacteriales</taxon>
        <taxon>Weeksellaceae</taxon>
        <taxon>Chryseobacterium group</taxon>
        <taxon>Chryseobacterium</taxon>
    </lineage>
</organism>
<proteinExistence type="predicted"/>
<dbReference type="EMBL" id="QNVU01000012">
    <property type="protein sequence ID" value="REC50942.1"/>
    <property type="molecule type" value="Genomic_DNA"/>
</dbReference>
<evidence type="ECO:0000313" key="1">
    <source>
        <dbReference type="EMBL" id="REC50942.1"/>
    </source>
</evidence>
<dbReference type="RefSeq" id="WP_116098136.1">
    <property type="nucleotide sequence ID" value="NZ_QNVU01000012.1"/>
</dbReference>
<keyword evidence="2" id="KW-1185">Reference proteome</keyword>
<accession>A0A3D9BC81</accession>
<dbReference type="Proteomes" id="UP000256924">
    <property type="component" value="Unassembled WGS sequence"/>
</dbReference>
<dbReference type="SUPFAM" id="SSF50630">
    <property type="entry name" value="Acid proteases"/>
    <property type="match status" value="1"/>
</dbReference>
<name>A0A3D9BC81_9FLAO</name>
<evidence type="ECO:0000313" key="2">
    <source>
        <dbReference type="Proteomes" id="UP000256924"/>
    </source>
</evidence>
<protein>
    <submittedName>
        <fullName evidence="1">Uncharacterized protein</fullName>
    </submittedName>
</protein>
<gene>
    <name evidence="1" type="ORF">DRF68_07990</name>
</gene>
<comment type="caution">
    <text evidence="1">The sequence shown here is derived from an EMBL/GenBank/DDBJ whole genome shotgun (WGS) entry which is preliminary data.</text>
</comment>